<keyword evidence="2" id="KW-1185">Reference proteome</keyword>
<organism evidence="1 2">
    <name type="scientific">Paracraurococcus lichenis</name>
    <dbReference type="NCBI Taxonomy" id="3064888"/>
    <lineage>
        <taxon>Bacteria</taxon>
        <taxon>Pseudomonadati</taxon>
        <taxon>Pseudomonadota</taxon>
        <taxon>Alphaproteobacteria</taxon>
        <taxon>Acetobacterales</taxon>
        <taxon>Roseomonadaceae</taxon>
        <taxon>Paracraurococcus</taxon>
    </lineage>
</organism>
<dbReference type="EMBL" id="JAUTWS010000250">
    <property type="protein sequence ID" value="MDO9714419.1"/>
    <property type="molecule type" value="Genomic_DNA"/>
</dbReference>
<feature type="non-terminal residue" evidence="1">
    <location>
        <position position="117"/>
    </location>
</feature>
<protein>
    <submittedName>
        <fullName evidence="1">Uncharacterized protein</fullName>
    </submittedName>
</protein>
<evidence type="ECO:0000313" key="1">
    <source>
        <dbReference type="EMBL" id="MDO9714419.1"/>
    </source>
</evidence>
<dbReference type="Proteomes" id="UP001243009">
    <property type="component" value="Unassembled WGS sequence"/>
</dbReference>
<sequence length="117" mass="12261">MRRHTFKVAETLPMRPATETPASAGAEAVTVTLDATFVRSCEDGERHLEVRIGNVETGAGGRQVFGAVAKTATDLAALIRGNLDAVGRTPDTVLTAFTDGCPGLRRILLDAGVDSLP</sequence>
<accession>A0ABT9EEA4</accession>
<gene>
    <name evidence="1" type="ORF">Q7A36_39420</name>
</gene>
<reference evidence="1 2" key="1">
    <citation type="submission" date="2023-08" db="EMBL/GenBank/DDBJ databases">
        <title>The draft genome sequence of Paracraurococcus sp. LOR1-02.</title>
        <authorList>
            <person name="Kingkaew E."/>
            <person name="Tanasupawat S."/>
        </authorList>
    </citation>
    <scope>NUCLEOTIDE SEQUENCE [LARGE SCALE GENOMIC DNA]</scope>
    <source>
        <strain evidence="1 2">LOR1-02</strain>
    </source>
</reference>
<comment type="caution">
    <text evidence="1">The sequence shown here is derived from an EMBL/GenBank/DDBJ whole genome shotgun (WGS) entry which is preliminary data.</text>
</comment>
<name>A0ABT9EEA4_9PROT</name>
<evidence type="ECO:0000313" key="2">
    <source>
        <dbReference type="Proteomes" id="UP001243009"/>
    </source>
</evidence>
<proteinExistence type="predicted"/>
<dbReference type="RefSeq" id="WP_305109252.1">
    <property type="nucleotide sequence ID" value="NZ_JAUTWS010000250.1"/>
</dbReference>